<proteinExistence type="predicted"/>
<comment type="caution">
    <text evidence="1">The sequence shown here is derived from an EMBL/GenBank/DDBJ whole genome shotgun (WGS) entry which is preliminary data.</text>
</comment>
<organism evidence="1 2">
    <name type="scientific">Artomyces pyxidatus</name>
    <dbReference type="NCBI Taxonomy" id="48021"/>
    <lineage>
        <taxon>Eukaryota</taxon>
        <taxon>Fungi</taxon>
        <taxon>Dikarya</taxon>
        <taxon>Basidiomycota</taxon>
        <taxon>Agaricomycotina</taxon>
        <taxon>Agaricomycetes</taxon>
        <taxon>Russulales</taxon>
        <taxon>Auriscalpiaceae</taxon>
        <taxon>Artomyces</taxon>
    </lineage>
</organism>
<name>A0ACB8SXX5_9AGAM</name>
<accession>A0ACB8SXX5</accession>
<evidence type="ECO:0000313" key="1">
    <source>
        <dbReference type="EMBL" id="KAI0060942.1"/>
    </source>
</evidence>
<dbReference type="Proteomes" id="UP000814140">
    <property type="component" value="Unassembled WGS sequence"/>
</dbReference>
<keyword evidence="2" id="KW-1185">Reference proteome</keyword>
<protein>
    <submittedName>
        <fullName evidence="1">Uncharacterized protein</fullName>
    </submittedName>
</protein>
<gene>
    <name evidence="1" type="ORF">BV25DRAFT_1839279</name>
</gene>
<reference evidence="1" key="1">
    <citation type="submission" date="2021-03" db="EMBL/GenBank/DDBJ databases">
        <authorList>
            <consortium name="DOE Joint Genome Institute"/>
            <person name="Ahrendt S."/>
            <person name="Looney B.P."/>
            <person name="Miyauchi S."/>
            <person name="Morin E."/>
            <person name="Drula E."/>
            <person name="Courty P.E."/>
            <person name="Chicoki N."/>
            <person name="Fauchery L."/>
            <person name="Kohler A."/>
            <person name="Kuo A."/>
            <person name="Labutti K."/>
            <person name="Pangilinan J."/>
            <person name="Lipzen A."/>
            <person name="Riley R."/>
            <person name="Andreopoulos W."/>
            <person name="He G."/>
            <person name="Johnson J."/>
            <person name="Barry K.W."/>
            <person name="Grigoriev I.V."/>
            <person name="Nagy L."/>
            <person name="Hibbett D."/>
            <person name="Henrissat B."/>
            <person name="Matheny P.B."/>
            <person name="Labbe J."/>
            <person name="Martin F."/>
        </authorList>
    </citation>
    <scope>NUCLEOTIDE SEQUENCE</scope>
    <source>
        <strain evidence="1">HHB10654</strain>
    </source>
</reference>
<reference evidence="1" key="2">
    <citation type="journal article" date="2022" name="New Phytol.">
        <title>Evolutionary transition to the ectomycorrhizal habit in the genomes of a hyperdiverse lineage of mushroom-forming fungi.</title>
        <authorList>
            <person name="Looney B."/>
            <person name="Miyauchi S."/>
            <person name="Morin E."/>
            <person name="Drula E."/>
            <person name="Courty P.E."/>
            <person name="Kohler A."/>
            <person name="Kuo A."/>
            <person name="LaButti K."/>
            <person name="Pangilinan J."/>
            <person name="Lipzen A."/>
            <person name="Riley R."/>
            <person name="Andreopoulos W."/>
            <person name="He G."/>
            <person name="Johnson J."/>
            <person name="Nolan M."/>
            <person name="Tritt A."/>
            <person name="Barry K.W."/>
            <person name="Grigoriev I.V."/>
            <person name="Nagy L.G."/>
            <person name="Hibbett D."/>
            <person name="Henrissat B."/>
            <person name="Matheny P.B."/>
            <person name="Labbe J."/>
            <person name="Martin F.M."/>
        </authorList>
    </citation>
    <scope>NUCLEOTIDE SEQUENCE</scope>
    <source>
        <strain evidence="1">HHB10654</strain>
    </source>
</reference>
<dbReference type="EMBL" id="MU277215">
    <property type="protein sequence ID" value="KAI0060942.1"/>
    <property type="molecule type" value="Genomic_DNA"/>
</dbReference>
<evidence type="ECO:0000313" key="2">
    <source>
        <dbReference type="Proteomes" id="UP000814140"/>
    </source>
</evidence>
<sequence length="890" mass="95479">MSRPHAYTIGMPPLHQPDEDDDDICPICEGACTCNSQSNPAPPQPSTSRSTSTYPISSRSSPPTTALATPPSAPHGPLKIKLTVPASLLARARLHAVPTTSGSSSTPKKLSGAAETSGPKRRGRPPKAVAAARAAAFTDALKGKKPVTPRSKPRDTIGKPSRRKTVPTAASDDDYFPAGAVPQSLRRPSADAEDFHAFEDEDDLDETRSLQFPTFVSAVSSSSADESSSSASASDGEDSELSDFSDSSIENEEEQFIQAEEQQRVHNKARVKRELLGDGAMKWKERQNAWEIQTRKKSVDPSGDEMDVDSDETEEDGDDDADGEDGEDDEGEDEDEDDVHLPGAAYAGIATGWSEDEESSFDAELFFAGLTDSESGPDGADAQDRDDTADEDEIDDETMLQLNAVALAAQGIFEVTEGWDGSVIFTNGLQDGQGLLDWDFEASAAQLVEAAGSFSTTTSGSDTDMQMSDGVSNMGDSEDEEDGLEEMESDDGETTEEELVDAQGLPTPRAMRLFRPPTTPLSSINPMSTMTPGARSRNAGAHRDSPKPADILAGMFWDEDSDDRDSPSPPIHDVASMSLRSPDRGTPKHPSMGTFSVGDSLRRAVIDGSHKQDLPSPFPRHRKRRFSESISGRSLSRSRDRSLSLSHTSSTFSPSPFGLLDASDDAPPPSSPSLTPAEPIRLDDVLDASLLDSDPFDNPAHVASSSTAGDPETSAAEDAERHLQSLSRWDRIPMGTFRRTRESGLMSDSAAELTYGGMLRSSPFSGMWQDGKDGGPSSSPLARKNKASKKNAKGSMDVVISPVILPMRDGDHTPTNGQGGYTPPHSKPRKERESRRDKMLKRKSMMGSASGRRPQQQYHHHGHHPNAKGRAAGSVQRGFFGGGSVPPLNL</sequence>